<accession>A0AAW4WZP2</accession>
<feature type="non-terminal residue" evidence="2">
    <location>
        <position position="1"/>
    </location>
</feature>
<evidence type="ECO:0000313" key="2">
    <source>
        <dbReference type="EMBL" id="MCC2748882.1"/>
    </source>
</evidence>
<dbReference type="EMBL" id="JAJFBX010000275">
    <property type="protein sequence ID" value="MCC2748882.1"/>
    <property type="molecule type" value="Genomic_DNA"/>
</dbReference>
<dbReference type="InterPro" id="IPR041692">
    <property type="entry name" value="HHH_9"/>
</dbReference>
<evidence type="ECO:0000313" key="3">
    <source>
        <dbReference type="Proteomes" id="UP001197847"/>
    </source>
</evidence>
<feature type="domain" description="HHH" evidence="1">
    <location>
        <begin position="1"/>
        <end position="63"/>
    </location>
</feature>
<comment type="caution">
    <text evidence="2">The sequence shown here is derived from an EMBL/GenBank/DDBJ whole genome shotgun (WGS) entry which is preliminary data.</text>
</comment>
<dbReference type="AlphaFoldDB" id="A0AAW4WZP2"/>
<dbReference type="Pfam" id="PF17674">
    <property type="entry name" value="HHH_9"/>
    <property type="match status" value="1"/>
</dbReference>
<reference evidence="2" key="1">
    <citation type="submission" date="2021-10" db="EMBL/GenBank/DDBJ databases">
        <title>Collection of gut derived symbiotic bacterial strains cultured from healthy donors.</title>
        <authorList>
            <person name="Lin H."/>
            <person name="Littmann E."/>
            <person name="Claire K."/>
            <person name="Pamer E."/>
        </authorList>
    </citation>
    <scope>NUCLEOTIDE SEQUENCE</scope>
    <source>
        <strain evidence="2">MSK.22.92</strain>
    </source>
</reference>
<dbReference type="SUPFAM" id="SSF47781">
    <property type="entry name" value="RuvA domain 2-like"/>
    <property type="match status" value="1"/>
</dbReference>
<dbReference type="Gene3D" id="1.10.150.310">
    <property type="entry name" value="Tex RuvX-like domain-like"/>
    <property type="match status" value="1"/>
</dbReference>
<gene>
    <name evidence="2" type="ORF">LK487_18085</name>
</gene>
<protein>
    <submittedName>
        <fullName evidence="2">RNA-binding transcriptional accessory protein</fullName>
    </submittedName>
</protein>
<dbReference type="InterPro" id="IPR010994">
    <property type="entry name" value="RuvA_2-like"/>
</dbReference>
<feature type="non-terminal residue" evidence="2">
    <location>
        <position position="84"/>
    </location>
</feature>
<evidence type="ECO:0000259" key="1">
    <source>
        <dbReference type="Pfam" id="PF17674"/>
    </source>
</evidence>
<proteinExistence type="predicted"/>
<organism evidence="2 3">
    <name type="scientific">Agathobacter rectalis</name>
    <dbReference type="NCBI Taxonomy" id="39491"/>
    <lineage>
        <taxon>Bacteria</taxon>
        <taxon>Bacillati</taxon>
        <taxon>Bacillota</taxon>
        <taxon>Clostridia</taxon>
        <taxon>Lachnospirales</taxon>
        <taxon>Lachnospiraceae</taxon>
        <taxon>Agathobacter</taxon>
    </lineage>
</organism>
<name>A0AAW4WZP2_9FIRM</name>
<dbReference type="Proteomes" id="UP001197847">
    <property type="component" value="Unassembled WGS sequence"/>
</dbReference>
<sequence>HPESYEAVEKLFAKLNMKTEQISEGPTSVFIKYYKKMAEEIGVGGSTLRDLIKELQKPGRDPRDEMPRPILRTDVLDMKDLKVG</sequence>